<protein>
    <submittedName>
        <fullName evidence="1">Uncharacterized protein</fullName>
    </submittedName>
</protein>
<dbReference type="EMBL" id="JAERQJ010000002">
    <property type="protein sequence ID" value="MBL0682929.1"/>
    <property type="molecule type" value="Genomic_DNA"/>
</dbReference>
<comment type="caution">
    <text evidence="1">The sequence shown here is derived from an EMBL/GenBank/DDBJ whole genome shotgun (WGS) entry which is preliminary data.</text>
</comment>
<keyword evidence="2" id="KW-1185">Reference proteome</keyword>
<accession>A0A937D553</accession>
<dbReference type="AlphaFoldDB" id="A0A937D553"/>
<name>A0A937D553_9FLAO</name>
<dbReference type="Proteomes" id="UP000651057">
    <property type="component" value="Unassembled WGS sequence"/>
</dbReference>
<dbReference type="PROSITE" id="PS51257">
    <property type="entry name" value="PROKAR_LIPOPROTEIN"/>
    <property type="match status" value="1"/>
</dbReference>
<dbReference type="SUPFAM" id="SSF101898">
    <property type="entry name" value="NHL repeat"/>
    <property type="match status" value="1"/>
</dbReference>
<reference evidence="1" key="1">
    <citation type="submission" date="2021-01" db="EMBL/GenBank/DDBJ databases">
        <authorList>
            <person name="Zhong Y.L."/>
        </authorList>
    </citation>
    <scope>NUCLEOTIDE SEQUENCE</scope>
    <source>
        <strain evidence="1">KCTC 23302</strain>
    </source>
</reference>
<dbReference type="RefSeq" id="WP_201917456.1">
    <property type="nucleotide sequence ID" value="NZ_BAABAX010000023.1"/>
</dbReference>
<evidence type="ECO:0000313" key="1">
    <source>
        <dbReference type="EMBL" id="MBL0682929.1"/>
    </source>
</evidence>
<sequence>MKIISKLSVLVSVIVMVLSCKTNTDNSESSELLAANSETSTTESGVNMEENTLPGASIMAFGPDNVLFVGDSKSGMIHALKTEASELKDPIPFNIWGVDKKIGEKLGINASDVVIQDMKIHPVSQEAYISVKRGHAPEAKSLIAIISPTDNDVRFFNVANTKHSKVKVQGYPEGISNFWRDIPAYTLTITDIDFHKGSLYVSGLSNGEFASTMRVIPYPFNGEQSKVASIEMFHTVHTQKETRAPIRTMLFHELNGVETLIAAYTCTPLVTFPTSQIKDGGHMKSKTMAELGYGNVPIDMLIFDAQDFAGNVDKKLLITNKYRSASVISIKDLEKANKGEGLTSYTDGPEGLPIKPVPLSGVMQIDDQNPMMLTLLRRNMDKGTVDLLSEIKGTYFRLSDFINEYDFSDYKYPESGDLYKNYHNMARPLEGFPELIRKN</sequence>
<evidence type="ECO:0000313" key="2">
    <source>
        <dbReference type="Proteomes" id="UP000651057"/>
    </source>
</evidence>
<organism evidence="1 2">
    <name type="scientific">Aquimarina mytili</name>
    <dbReference type="NCBI Taxonomy" id="874423"/>
    <lineage>
        <taxon>Bacteria</taxon>
        <taxon>Pseudomonadati</taxon>
        <taxon>Bacteroidota</taxon>
        <taxon>Flavobacteriia</taxon>
        <taxon>Flavobacteriales</taxon>
        <taxon>Flavobacteriaceae</taxon>
        <taxon>Aquimarina</taxon>
    </lineage>
</organism>
<proteinExistence type="predicted"/>
<gene>
    <name evidence="1" type="ORF">JJQ60_05350</name>
</gene>